<protein>
    <recommendedName>
        <fullName evidence="6">Medium/long-chain acyl-CoA thioesterase YigI</fullName>
        <ecNumber evidence="5">3.1.2.20</ecNumber>
    </recommendedName>
</protein>
<dbReference type="Pfam" id="PF03061">
    <property type="entry name" value="4HBT"/>
    <property type="match status" value="1"/>
</dbReference>
<evidence type="ECO:0000256" key="7">
    <source>
        <dbReference type="ARBA" id="ARBA00048062"/>
    </source>
</evidence>
<dbReference type="SUPFAM" id="SSF54637">
    <property type="entry name" value="Thioesterase/thiol ester dehydrase-isomerase"/>
    <property type="match status" value="1"/>
</dbReference>
<dbReference type="InterPro" id="IPR003736">
    <property type="entry name" value="PAAI_dom"/>
</dbReference>
<comment type="similarity">
    <text evidence="4">Belongs to the YigI thioesterase family.</text>
</comment>
<accession>A0A0J6SDQ3</accession>
<evidence type="ECO:0000259" key="8">
    <source>
        <dbReference type="Pfam" id="PF03061"/>
    </source>
</evidence>
<dbReference type="Gene3D" id="3.10.129.10">
    <property type="entry name" value="Hotdog Thioesterase"/>
    <property type="match status" value="1"/>
</dbReference>
<evidence type="ECO:0000256" key="2">
    <source>
        <dbReference type="ARBA" id="ARBA00035880"/>
    </source>
</evidence>
<reference evidence="9 10" key="1">
    <citation type="submission" date="2015-03" db="EMBL/GenBank/DDBJ databases">
        <title>Genome sequencing of Methylobacterium variabile DSM 16961.</title>
        <authorList>
            <person name="Chaudhry V."/>
            <person name="Patil P.B."/>
        </authorList>
    </citation>
    <scope>NUCLEOTIDE SEQUENCE [LARGE SCALE GENOMIC DNA]</scope>
    <source>
        <strain evidence="9 10">DSM 16961</strain>
    </source>
</reference>
<dbReference type="PANTHER" id="PTHR43240">
    <property type="entry name" value="1,4-DIHYDROXY-2-NAPHTHOYL-COA THIOESTERASE 1"/>
    <property type="match status" value="1"/>
</dbReference>
<evidence type="ECO:0000256" key="1">
    <source>
        <dbReference type="ARBA" id="ARBA00022801"/>
    </source>
</evidence>
<dbReference type="InterPro" id="IPR029069">
    <property type="entry name" value="HotDog_dom_sf"/>
</dbReference>
<comment type="catalytic activity">
    <reaction evidence="7">
        <text>a medium-chain fatty acyl-CoA + H2O = a medium-chain fatty acid + CoA + H(+)</text>
        <dbReference type="Rhea" id="RHEA:68184"/>
        <dbReference type="ChEBI" id="CHEBI:15377"/>
        <dbReference type="ChEBI" id="CHEBI:15378"/>
        <dbReference type="ChEBI" id="CHEBI:57287"/>
        <dbReference type="ChEBI" id="CHEBI:59558"/>
        <dbReference type="ChEBI" id="CHEBI:90546"/>
    </reaction>
</comment>
<organism evidence="9 10">
    <name type="scientific">Methylobacterium variabile</name>
    <dbReference type="NCBI Taxonomy" id="298794"/>
    <lineage>
        <taxon>Bacteria</taxon>
        <taxon>Pseudomonadati</taxon>
        <taxon>Pseudomonadota</taxon>
        <taxon>Alphaproteobacteria</taxon>
        <taxon>Hyphomicrobiales</taxon>
        <taxon>Methylobacteriaceae</taxon>
        <taxon>Methylobacterium</taxon>
    </lineage>
</organism>
<comment type="catalytic activity">
    <reaction evidence="2">
        <text>a fatty acyl-CoA + H2O = a fatty acid + CoA + H(+)</text>
        <dbReference type="Rhea" id="RHEA:16781"/>
        <dbReference type="ChEBI" id="CHEBI:15377"/>
        <dbReference type="ChEBI" id="CHEBI:15378"/>
        <dbReference type="ChEBI" id="CHEBI:28868"/>
        <dbReference type="ChEBI" id="CHEBI:57287"/>
        <dbReference type="ChEBI" id="CHEBI:77636"/>
        <dbReference type="EC" id="3.1.2.20"/>
    </reaction>
</comment>
<dbReference type="CDD" id="cd03443">
    <property type="entry name" value="PaaI_thioesterase"/>
    <property type="match status" value="1"/>
</dbReference>
<dbReference type="AlphaFoldDB" id="A0A0J6SDQ3"/>
<dbReference type="GO" id="GO:0047617">
    <property type="term" value="F:fatty acyl-CoA hydrolase activity"/>
    <property type="evidence" value="ECO:0007669"/>
    <property type="project" value="UniProtKB-EC"/>
</dbReference>
<comment type="catalytic activity">
    <reaction evidence="3">
        <text>a long-chain fatty acyl-CoA + H2O = a long-chain fatty acid + CoA + H(+)</text>
        <dbReference type="Rhea" id="RHEA:67680"/>
        <dbReference type="ChEBI" id="CHEBI:15377"/>
        <dbReference type="ChEBI" id="CHEBI:15378"/>
        <dbReference type="ChEBI" id="CHEBI:57287"/>
        <dbReference type="ChEBI" id="CHEBI:57560"/>
        <dbReference type="ChEBI" id="CHEBI:83139"/>
    </reaction>
</comment>
<name>A0A0J6SDQ3_9HYPH</name>
<dbReference type="EC" id="3.1.2.20" evidence="5"/>
<evidence type="ECO:0000256" key="4">
    <source>
        <dbReference type="ARBA" id="ARBA00038381"/>
    </source>
</evidence>
<gene>
    <name evidence="9" type="ORF">VQ02_25345</name>
</gene>
<evidence type="ECO:0000313" key="9">
    <source>
        <dbReference type="EMBL" id="KMO31784.1"/>
    </source>
</evidence>
<keyword evidence="1" id="KW-0378">Hydrolase</keyword>
<dbReference type="InterPro" id="IPR006683">
    <property type="entry name" value="Thioestr_dom"/>
</dbReference>
<dbReference type="PANTHER" id="PTHR43240:SF20">
    <property type="entry name" value="MEDIUM_LONG-CHAIN ACYL-COA THIOESTERASE YIGI"/>
    <property type="match status" value="1"/>
</dbReference>
<dbReference type="EMBL" id="LABY01000187">
    <property type="protein sequence ID" value="KMO31784.1"/>
    <property type="molecule type" value="Genomic_DNA"/>
</dbReference>
<evidence type="ECO:0000256" key="3">
    <source>
        <dbReference type="ARBA" id="ARBA00036002"/>
    </source>
</evidence>
<keyword evidence="10" id="KW-1185">Reference proteome</keyword>
<evidence type="ECO:0000256" key="6">
    <source>
        <dbReference type="ARBA" id="ARBA00040062"/>
    </source>
</evidence>
<proteinExistence type="inferred from homology"/>
<dbReference type="PATRIC" id="fig|298794.3.peg.2653"/>
<dbReference type="NCBIfam" id="TIGR00369">
    <property type="entry name" value="unchar_dom_1"/>
    <property type="match status" value="1"/>
</dbReference>
<comment type="caution">
    <text evidence="9">The sequence shown here is derived from an EMBL/GenBank/DDBJ whole genome shotgun (WGS) entry which is preliminary data.</text>
</comment>
<evidence type="ECO:0000313" key="10">
    <source>
        <dbReference type="Proteomes" id="UP000035955"/>
    </source>
</evidence>
<sequence>MRASPDPEAPHAGPDPEARVRASFAKQGLMRTLGATLGDVASGAVEIALRPNPAVSQQHGFVHAGAVSAIADSAAGYAALTLMPPGAGVLTAEFKINLLAPAAGERILARGRVVKSGRTLTLAQAEVFAESGGREKLVALLTATLMAVQGRDGIGD</sequence>
<dbReference type="Proteomes" id="UP000035955">
    <property type="component" value="Unassembled WGS sequence"/>
</dbReference>
<feature type="domain" description="Thioesterase" evidence="8">
    <location>
        <begin position="59"/>
        <end position="134"/>
    </location>
</feature>
<evidence type="ECO:0000256" key="5">
    <source>
        <dbReference type="ARBA" id="ARBA00038894"/>
    </source>
</evidence>